<dbReference type="Proteomes" id="UP000254304">
    <property type="component" value="Unassembled WGS sequence"/>
</dbReference>
<organism evidence="1 2">
    <name type="scientific">Ewingella americana</name>
    <dbReference type="NCBI Taxonomy" id="41202"/>
    <lineage>
        <taxon>Bacteria</taxon>
        <taxon>Pseudomonadati</taxon>
        <taxon>Pseudomonadota</taxon>
        <taxon>Gammaproteobacteria</taxon>
        <taxon>Enterobacterales</taxon>
        <taxon>Yersiniaceae</taxon>
        <taxon>Ewingella</taxon>
    </lineage>
</organism>
<evidence type="ECO:0000313" key="1">
    <source>
        <dbReference type="EMBL" id="STS10356.1"/>
    </source>
</evidence>
<gene>
    <name evidence="1" type="ORF">NCTC12157_04955</name>
</gene>
<reference evidence="1 2" key="1">
    <citation type="submission" date="2018-06" db="EMBL/GenBank/DDBJ databases">
        <authorList>
            <consortium name="Pathogen Informatics"/>
            <person name="Doyle S."/>
        </authorList>
    </citation>
    <scope>NUCLEOTIDE SEQUENCE [LARGE SCALE GENOMIC DNA]</scope>
    <source>
        <strain evidence="1 2">NCTC12157</strain>
    </source>
</reference>
<protein>
    <submittedName>
        <fullName evidence="1">Uncharacterized protein</fullName>
    </submittedName>
</protein>
<dbReference type="EMBL" id="UGGO01000002">
    <property type="protein sequence ID" value="STS10356.1"/>
    <property type="molecule type" value="Genomic_DNA"/>
</dbReference>
<dbReference type="AlphaFoldDB" id="A0A377TDZ5"/>
<evidence type="ECO:0000313" key="2">
    <source>
        <dbReference type="Proteomes" id="UP000254304"/>
    </source>
</evidence>
<sequence>MNVKALVVVAALLAAGVTWWVEGMRWDKDVSSLKESTPLH</sequence>
<accession>A0A377TDZ5</accession>
<proteinExistence type="predicted"/>
<name>A0A377TDZ5_9GAMM</name>